<dbReference type="Proteomes" id="UP000724058">
    <property type="component" value="Unassembled WGS sequence"/>
</dbReference>
<dbReference type="Pfam" id="PF13599">
    <property type="entry name" value="Pentapeptide_4"/>
    <property type="match status" value="1"/>
</dbReference>
<dbReference type="PANTHER" id="PTHR14136:SF17">
    <property type="entry name" value="BTB_POZ DOMAIN-CONTAINING PROTEIN KCTD9"/>
    <property type="match status" value="1"/>
</dbReference>
<dbReference type="PANTHER" id="PTHR14136">
    <property type="entry name" value="BTB_POZ DOMAIN-CONTAINING PROTEIN KCTD9"/>
    <property type="match status" value="1"/>
</dbReference>
<dbReference type="Proteomes" id="UP000095597">
    <property type="component" value="Unassembled WGS sequence"/>
</dbReference>
<reference evidence="2" key="2">
    <citation type="journal article" date="2020" name="Cell Host Microbe">
        <title>Functional and Genomic Variation between Human-Derived Isolates of Lachnospiraceae Reveals Inter- and Intra-Species Diversity.</title>
        <authorList>
            <person name="Sorbara M.T."/>
            <person name="Littmann E.R."/>
            <person name="Fontana E."/>
            <person name="Moody T.U."/>
            <person name="Kohout C.E."/>
            <person name="Gjonbalaj M."/>
            <person name="Eaton V."/>
            <person name="Seok R."/>
            <person name="Leiner I.M."/>
            <person name="Pamer E.G."/>
        </authorList>
    </citation>
    <scope>NUCLEOTIDE SEQUENCE</scope>
    <source>
        <strain evidence="2">MSK.10.16</strain>
    </source>
</reference>
<dbReference type="AlphaFoldDB" id="A0A173R4T8"/>
<evidence type="ECO:0000313" key="1">
    <source>
        <dbReference type="EMBL" id="CUM73024.1"/>
    </source>
</evidence>
<protein>
    <submittedName>
        <fullName evidence="2">Pentapeptide repeat-containing protein</fullName>
    </submittedName>
    <submittedName>
        <fullName evidence="1">Type III effector pipB2</fullName>
    </submittedName>
</protein>
<dbReference type="InterPro" id="IPR051082">
    <property type="entry name" value="Pentapeptide-BTB/POZ_domain"/>
</dbReference>
<evidence type="ECO:0000313" key="3">
    <source>
        <dbReference type="Proteomes" id="UP000095597"/>
    </source>
</evidence>
<dbReference type="OrthoDB" id="2989145at2"/>
<name>A0A173R4T8_9FIRM</name>
<evidence type="ECO:0000313" key="2">
    <source>
        <dbReference type="EMBL" id="NSE58002.1"/>
    </source>
</evidence>
<gene>
    <name evidence="1" type="primary">pipB2</name>
    <name evidence="1" type="ORF">ERS852573_00261</name>
    <name evidence="2" type="ORF">G4332_07710</name>
</gene>
<proteinExistence type="predicted"/>
<dbReference type="InterPro" id="IPR001646">
    <property type="entry name" value="5peptide_repeat"/>
</dbReference>
<dbReference type="EMBL" id="JAAIOD010000008">
    <property type="protein sequence ID" value="NSE58002.1"/>
    <property type="molecule type" value="Genomic_DNA"/>
</dbReference>
<dbReference type="EMBL" id="CYXO01000001">
    <property type="protein sequence ID" value="CUM73024.1"/>
    <property type="molecule type" value="Genomic_DNA"/>
</dbReference>
<dbReference type="InterPro" id="IPR043919">
    <property type="entry name" value="DUF5758"/>
</dbReference>
<dbReference type="Pfam" id="PF19062">
    <property type="entry name" value="DUF5758"/>
    <property type="match status" value="1"/>
</dbReference>
<dbReference type="SUPFAM" id="SSF141571">
    <property type="entry name" value="Pentapeptide repeat-like"/>
    <property type="match status" value="1"/>
</dbReference>
<dbReference type="Gene3D" id="2.160.20.80">
    <property type="entry name" value="E3 ubiquitin-protein ligase SopA"/>
    <property type="match status" value="1"/>
</dbReference>
<sequence>MKEITKETLLKAMKSRDAGEHPVFRECEFKDMDLSGMDLHNMDFTLSSFQNVNLERVNFENCSVENALFDGNSLHGANFQNANMKTAAFRGCDMRECNIKGANLYGAVLEHAKLDDIQSDEATQWFRMHCPETGPILGYKKCVNDRVVQLLIPADAKRTSATRPSCRCSKAKVLSIKNFDETEEFEEAWSLVDENFVYRKGQWVEVKDFNEDRWMDSTTGIHFWMNRNEALGY</sequence>
<dbReference type="RefSeq" id="WP_055213250.1">
    <property type="nucleotide sequence ID" value="NZ_CYXO01000001.1"/>
</dbReference>
<accession>A0A173R4T8</accession>
<organism evidence="1 3">
    <name type="scientific">Dorea longicatena</name>
    <dbReference type="NCBI Taxonomy" id="88431"/>
    <lineage>
        <taxon>Bacteria</taxon>
        <taxon>Bacillati</taxon>
        <taxon>Bacillota</taxon>
        <taxon>Clostridia</taxon>
        <taxon>Lachnospirales</taxon>
        <taxon>Lachnospiraceae</taxon>
        <taxon>Dorea</taxon>
    </lineage>
</organism>
<reference evidence="1 3" key="1">
    <citation type="submission" date="2015-09" db="EMBL/GenBank/DDBJ databases">
        <authorList>
            <consortium name="Pathogen Informatics"/>
        </authorList>
    </citation>
    <scope>NUCLEOTIDE SEQUENCE [LARGE SCALE GENOMIC DNA]</scope>
    <source>
        <strain evidence="1 3">2789STDY5834961</strain>
    </source>
</reference>
<reference evidence="2" key="3">
    <citation type="submission" date="2020-02" db="EMBL/GenBank/DDBJ databases">
        <authorList>
            <person name="Littmann E."/>
            <person name="Sorbara M."/>
        </authorList>
    </citation>
    <scope>NUCLEOTIDE SEQUENCE</scope>
    <source>
        <strain evidence="2">MSK.10.16</strain>
    </source>
</reference>